<protein>
    <submittedName>
        <fullName evidence="1">Uncharacterized protein</fullName>
    </submittedName>
</protein>
<evidence type="ECO:0000313" key="1">
    <source>
        <dbReference type="EMBL" id="GBP64663.1"/>
    </source>
</evidence>
<keyword evidence="2" id="KW-1185">Reference proteome</keyword>
<accession>A0A4C1XNN6</accession>
<dbReference type="Proteomes" id="UP000299102">
    <property type="component" value="Unassembled WGS sequence"/>
</dbReference>
<reference evidence="1 2" key="1">
    <citation type="journal article" date="2019" name="Commun. Biol.">
        <title>The bagworm genome reveals a unique fibroin gene that provides high tensile strength.</title>
        <authorList>
            <person name="Kono N."/>
            <person name="Nakamura H."/>
            <person name="Ohtoshi R."/>
            <person name="Tomita M."/>
            <person name="Numata K."/>
            <person name="Arakawa K."/>
        </authorList>
    </citation>
    <scope>NUCLEOTIDE SEQUENCE [LARGE SCALE GENOMIC DNA]</scope>
</reference>
<evidence type="ECO:0000313" key="2">
    <source>
        <dbReference type="Proteomes" id="UP000299102"/>
    </source>
</evidence>
<comment type="caution">
    <text evidence="1">The sequence shown here is derived from an EMBL/GenBank/DDBJ whole genome shotgun (WGS) entry which is preliminary data.</text>
</comment>
<organism evidence="1 2">
    <name type="scientific">Eumeta variegata</name>
    <name type="common">Bagworm moth</name>
    <name type="synonym">Eumeta japonica</name>
    <dbReference type="NCBI Taxonomy" id="151549"/>
    <lineage>
        <taxon>Eukaryota</taxon>
        <taxon>Metazoa</taxon>
        <taxon>Ecdysozoa</taxon>
        <taxon>Arthropoda</taxon>
        <taxon>Hexapoda</taxon>
        <taxon>Insecta</taxon>
        <taxon>Pterygota</taxon>
        <taxon>Neoptera</taxon>
        <taxon>Endopterygota</taxon>
        <taxon>Lepidoptera</taxon>
        <taxon>Glossata</taxon>
        <taxon>Ditrysia</taxon>
        <taxon>Tineoidea</taxon>
        <taxon>Psychidae</taxon>
        <taxon>Oiketicinae</taxon>
        <taxon>Eumeta</taxon>
    </lineage>
</organism>
<proteinExistence type="predicted"/>
<sequence length="82" mass="8886">MPNALKEVFTSKTVKQLFVIVGCSRIFDSALGFGPGLVFESDFDLALDSDPAFDSDESLCGSRFHLSGEISAIIIFHPLNFG</sequence>
<dbReference type="EMBL" id="BGZK01000904">
    <property type="protein sequence ID" value="GBP64663.1"/>
    <property type="molecule type" value="Genomic_DNA"/>
</dbReference>
<dbReference type="AlphaFoldDB" id="A0A4C1XNN6"/>
<name>A0A4C1XNN6_EUMVA</name>
<gene>
    <name evidence="1" type="ORF">EVAR_42614_1</name>
</gene>